<dbReference type="SUPFAM" id="SSF53448">
    <property type="entry name" value="Nucleotide-diphospho-sugar transferases"/>
    <property type="match status" value="1"/>
</dbReference>
<dbReference type="InterPro" id="IPR050486">
    <property type="entry name" value="Mannose-1P_guanyltransferase"/>
</dbReference>
<accession>A0A562XIB4</accession>
<dbReference type="PANTHER" id="PTHR22572">
    <property type="entry name" value="SUGAR-1-PHOSPHATE GUANYL TRANSFERASE"/>
    <property type="match status" value="1"/>
</dbReference>
<evidence type="ECO:0000313" key="3">
    <source>
        <dbReference type="Proteomes" id="UP000321812"/>
    </source>
</evidence>
<sequence length="227" mass="25900">MNSPKEAIILCGGLGTRLKSVLPNLPKPMAPVKNKPFLEFVLEYLKRQNIKKVILAVSYKYEIIQNYFQNSYLNMEIVYSIEDEPLGTGGAIVEALKLVDQNSVYILNGDTIFDINLNGLELKDSKICVALKHMNNFDRYGSVNIDKNHNITAFNEKKFRSDGLINGGIYLVSKDVFDDFSLNSKFSFEEFFQNNFLALKARACVFDDYFIDIGIPQDYKKFINDNS</sequence>
<dbReference type="Pfam" id="PF00483">
    <property type="entry name" value="NTP_transferase"/>
    <property type="match status" value="1"/>
</dbReference>
<name>A0A562XIB4_CAMHY</name>
<dbReference type="InterPro" id="IPR005835">
    <property type="entry name" value="NTP_transferase_dom"/>
</dbReference>
<keyword evidence="2" id="KW-0808">Transferase</keyword>
<comment type="caution">
    <text evidence="2">The sequence shown here is derived from an EMBL/GenBank/DDBJ whole genome shotgun (WGS) entry which is preliminary data.</text>
</comment>
<dbReference type="Proteomes" id="UP000321812">
    <property type="component" value="Unassembled WGS sequence"/>
</dbReference>
<dbReference type="RefSeq" id="WP_147496989.1">
    <property type="nucleotide sequence ID" value="NZ_VOAP01000009.1"/>
</dbReference>
<feature type="domain" description="Nucleotidyl transferase" evidence="1">
    <location>
        <begin position="7"/>
        <end position="221"/>
    </location>
</feature>
<dbReference type="CDD" id="cd06915">
    <property type="entry name" value="NTP_transferase_WcbM_like"/>
    <property type="match status" value="1"/>
</dbReference>
<evidence type="ECO:0000259" key="1">
    <source>
        <dbReference type="Pfam" id="PF00483"/>
    </source>
</evidence>
<dbReference type="EMBL" id="VOAP01000009">
    <property type="protein sequence ID" value="TWO21878.1"/>
    <property type="molecule type" value="Genomic_DNA"/>
</dbReference>
<dbReference type="InterPro" id="IPR029044">
    <property type="entry name" value="Nucleotide-diphossugar_trans"/>
</dbReference>
<gene>
    <name evidence="2" type="ORF">YZ82_02520</name>
</gene>
<proteinExistence type="predicted"/>
<dbReference type="GO" id="GO:0016740">
    <property type="term" value="F:transferase activity"/>
    <property type="evidence" value="ECO:0007669"/>
    <property type="project" value="UniProtKB-KW"/>
</dbReference>
<dbReference type="AlphaFoldDB" id="A0A562XIB4"/>
<evidence type="ECO:0000313" key="2">
    <source>
        <dbReference type="EMBL" id="TWO21878.1"/>
    </source>
</evidence>
<reference evidence="2 3" key="1">
    <citation type="submission" date="2019-07" db="EMBL/GenBank/DDBJ databases">
        <title>Rapid identification of Enteric Bacteria from Whole Genome Sequences (WGS) using Average Nucleotide Identity (ANI).</title>
        <authorList>
            <person name="Lane C."/>
        </authorList>
    </citation>
    <scope>NUCLEOTIDE SEQUENCE [LARGE SCALE GENOMIC DNA]</scope>
    <source>
        <strain evidence="2 3">D2411</strain>
    </source>
</reference>
<protein>
    <submittedName>
        <fullName evidence="2">D-glycero-D-manno-heptose 1-phosphate guanosyltransferase</fullName>
    </submittedName>
</protein>
<dbReference type="Gene3D" id="3.90.550.10">
    <property type="entry name" value="Spore Coat Polysaccharide Biosynthesis Protein SpsA, Chain A"/>
    <property type="match status" value="1"/>
</dbReference>
<organism evidence="2 3">
    <name type="scientific">Campylobacter hyointestinalis</name>
    <dbReference type="NCBI Taxonomy" id="198"/>
    <lineage>
        <taxon>Bacteria</taxon>
        <taxon>Pseudomonadati</taxon>
        <taxon>Campylobacterota</taxon>
        <taxon>Epsilonproteobacteria</taxon>
        <taxon>Campylobacterales</taxon>
        <taxon>Campylobacteraceae</taxon>
        <taxon>Campylobacter</taxon>
    </lineage>
</organism>